<dbReference type="EMBL" id="DS231619">
    <property type="protein sequence ID" value="EDU48336.1"/>
    <property type="molecule type" value="Genomic_DNA"/>
</dbReference>
<dbReference type="InParanoid" id="B2W6H8"/>
<evidence type="ECO:0000313" key="1">
    <source>
        <dbReference type="EMBL" id="EDU48336.1"/>
    </source>
</evidence>
<sequence>MQDLDMCFRNSTWPEKRKGLDANHDGYPPRLKVPRDIFKEFVKRDGVLLATL</sequence>
<accession>B2W6H8</accession>
<reference evidence="2" key="1">
    <citation type="journal article" date="2013" name="G3 (Bethesda)">
        <title>Comparative genomics of a plant-pathogenic fungus, Pyrenophora tritici-repentis, reveals transduplication and the impact of repeat elements on pathogenicity and population divergence.</title>
        <authorList>
            <person name="Manning V.A."/>
            <person name="Pandelova I."/>
            <person name="Dhillon B."/>
            <person name="Wilhelm L.J."/>
            <person name="Goodwin S.B."/>
            <person name="Berlin A.M."/>
            <person name="Figueroa M."/>
            <person name="Freitag M."/>
            <person name="Hane J.K."/>
            <person name="Henrissat B."/>
            <person name="Holman W.H."/>
            <person name="Kodira C.D."/>
            <person name="Martin J."/>
            <person name="Oliver R.P."/>
            <person name="Robbertse B."/>
            <person name="Schackwitz W."/>
            <person name="Schwartz D.C."/>
            <person name="Spatafora J.W."/>
            <person name="Turgeon B.G."/>
            <person name="Yandava C."/>
            <person name="Young S."/>
            <person name="Zhou S."/>
            <person name="Zeng Q."/>
            <person name="Grigoriev I.V."/>
            <person name="Ma L.-J."/>
            <person name="Ciuffetti L.M."/>
        </authorList>
    </citation>
    <scope>NUCLEOTIDE SEQUENCE [LARGE SCALE GENOMIC DNA]</scope>
    <source>
        <strain evidence="2">Pt-1C-BFP</strain>
    </source>
</reference>
<organism evidence="1 2">
    <name type="scientific">Pyrenophora tritici-repentis (strain Pt-1C-BFP)</name>
    <name type="common">Wheat tan spot fungus</name>
    <name type="synonym">Drechslera tritici-repentis</name>
    <dbReference type="NCBI Taxonomy" id="426418"/>
    <lineage>
        <taxon>Eukaryota</taxon>
        <taxon>Fungi</taxon>
        <taxon>Dikarya</taxon>
        <taxon>Ascomycota</taxon>
        <taxon>Pezizomycotina</taxon>
        <taxon>Dothideomycetes</taxon>
        <taxon>Pleosporomycetidae</taxon>
        <taxon>Pleosporales</taxon>
        <taxon>Pleosporineae</taxon>
        <taxon>Pleosporaceae</taxon>
        <taxon>Pyrenophora</taxon>
    </lineage>
</organism>
<protein>
    <submittedName>
        <fullName evidence="1">Uncharacterized protein</fullName>
    </submittedName>
</protein>
<proteinExistence type="predicted"/>
<dbReference type="HOGENOM" id="CLU_3088349_0_0_1"/>
<gene>
    <name evidence="1" type="ORF">PTRG_05416</name>
</gene>
<name>B2W6H8_PYRTR</name>
<evidence type="ECO:0000313" key="2">
    <source>
        <dbReference type="Proteomes" id="UP000001471"/>
    </source>
</evidence>
<dbReference type="Proteomes" id="UP000001471">
    <property type="component" value="Unassembled WGS sequence"/>
</dbReference>
<dbReference type="AlphaFoldDB" id="B2W6H8"/>